<sequence>MSVGFTIVLKELKDALRDKRTLLTALATSLFGVPLMLLIFSVVLSQVEGQEERREVMAVGMEHAPQLENFIQRQGYTILKAPADYEQKSRSKELSLPVLLVPEDAEQRFLHGEKVTLKIAYDTANRSAEFGLRPLRRLLEGFAQETMIADLTMRGISSDLLQRVEVKEVYLRAAEERRATVTEMLPMMVLMAIVVGGMYASIDTTAGERERGSLEPLMMNPVGGVQLALGKWLAVTLVGMAVLALTILSFFPTQALIQNETLKAEFQFGLRDAGYFMLVLTPLVAMVSAIQIALSLSCKSFKEAQIRTQLTTMIIPMISLVPVMFPGREPAWTAWVPVLTQNQMLGKILKGASLDWTAVGVSWVAATALTVIFLAYTARKMRQVVML</sequence>
<feature type="transmembrane region" description="Helical" evidence="1">
    <location>
        <begin position="184"/>
        <end position="202"/>
    </location>
</feature>
<keyword evidence="1" id="KW-1133">Transmembrane helix</keyword>
<feature type="transmembrane region" description="Helical" evidence="1">
    <location>
        <begin position="356"/>
        <end position="378"/>
    </location>
</feature>
<keyword evidence="1" id="KW-0812">Transmembrane</keyword>
<dbReference type="GO" id="GO:0140359">
    <property type="term" value="F:ABC-type transporter activity"/>
    <property type="evidence" value="ECO:0007669"/>
    <property type="project" value="InterPro"/>
</dbReference>
<dbReference type="EMBL" id="JAGSPN010000001">
    <property type="protein sequence ID" value="MBR7780933.1"/>
    <property type="molecule type" value="Genomic_DNA"/>
</dbReference>
<dbReference type="RefSeq" id="WP_212686283.1">
    <property type="nucleotide sequence ID" value="NZ_JAGSPN010000001.1"/>
</dbReference>
<comment type="caution">
    <text evidence="2">The sequence shown here is derived from an EMBL/GenBank/DDBJ whole genome shotgun (WGS) entry which is preliminary data.</text>
</comment>
<dbReference type="Pfam" id="PF12679">
    <property type="entry name" value="ABC2_membrane_2"/>
    <property type="match status" value="1"/>
</dbReference>
<dbReference type="GO" id="GO:0005886">
    <property type="term" value="C:plasma membrane"/>
    <property type="evidence" value="ECO:0007669"/>
    <property type="project" value="UniProtKB-SubCell"/>
</dbReference>
<dbReference type="PANTHER" id="PTHR43471">
    <property type="entry name" value="ABC TRANSPORTER PERMEASE"/>
    <property type="match status" value="1"/>
</dbReference>
<keyword evidence="1" id="KW-0472">Membrane</keyword>
<feature type="transmembrane region" description="Helical" evidence="1">
    <location>
        <begin position="21"/>
        <end position="44"/>
    </location>
</feature>
<feature type="transmembrane region" description="Helical" evidence="1">
    <location>
        <begin position="273"/>
        <end position="294"/>
    </location>
</feature>
<reference evidence="2" key="1">
    <citation type="submission" date="2021-04" db="EMBL/GenBank/DDBJ databases">
        <title>novel species isolated from subtropical streams in China.</title>
        <authorList>
            <person name="Lu H."/>
        </authorList>
    </citation>
    <scope>NUCLEOTIDE SEQUENCE</scope>
    <source>
        <strain evidence="2">LFS511W</strain>
    </source>
</reference>
<proteinExistence type="predicted"/>
<evidence type="ECO:0000313" key="2">
    <source>
        <dbReference type="EMBL" id="MBR7780933.1"/>
    </source>
</evidence>
<feature type="transmembrane region" description="Helical" evidence="1">
    <location>
        <begin position="232"/>
        <end position="253"/>
    </location>
</feature>
<dbReference type="AlphaFoldDB" id="A0A941DHN5"/>
<protein>
    <submittedName>
        <fullName evidence="2">ABC transporter permease</fullName>
    </submittedName>
</protein>
<dbReference type="PANTHER" id="PTHR43471:SF3">
    <property type="entry name" value="ABC TRANSPORTER PERMEASE PROTEIN NATB"/>
    <property type="match status" value="1"/>
</dbReference>
<gene>
    <name evidence="2" type="ORF">KDM89_02170</name>
</gene>
<keyword evidence="3" id="KW-1185">Reference proteome</keyword>
<evidence type="ECO:0000313" key="3">
    <source>
        <dbReference type="Proteomes" id="UP000680067"/>
    </source>
</evidence>
<accession>A0A941DHN5</accession>
<dbReference type="Proteomes" id="UP000680067">
    <property type="component" value="Unassembled WGS sequence"/>
</dbReference>
<name>A0A941DHN5_9BURK</name>
<organism evidence="2 3">
    <name type="scientific">Undibacterium luofuense</name>
    <dbReference type="NCBI Taxonomy" id="2828733"/>
    <lineage>
        <taxon>Bacteria</taxon>
        <taxon>Pseudomonadati</taxon>
        <taxon>Pseudomonadota</taxon>
        <taxon>Betaproteobacteria</taxon>
        <taxon>Burkholderiales</taxon>
        <taxon>Oxalobacteraceae</taxon>
        <taxon>Undibacterium</taxon>
    </lineage>
</organism>
<evidence type="ECO:0000256" key="1">
    <source>
        <dbReference type="SAM" id="Phobius"/>
    </source>
</evidence>